<reference evidence="2 3" key="1">
    <citation type="submission" date="2019-08" db="EMBL/GenBank/DDBJ databases">
        <title>100 year-old enigma solved: identification of Planctomyces bekefii, the type genus and species of the phylum Planctomycetes.</title>
        <authorList>
            <person name="Svetlana D.N."/>
            <person name="Overmann J."/>
        </authorList>
    </citation>
    <scope>NUCLEOTIDE SEQUENCE [LARGE SCALE GENOMIC DNA]</scope>
    <source>
        <strain evidence="2">Phe10_nw2017</strain>
    </source>
</reference>
<keyword evidence="2" id="KW-0418">Kinase</keyword>
<keyword evidence="3" id="KW-1185">Reference proteome</keyword>
<sequence length="111" mass="12391">MKRMANVYLSGQLVGFLKEEHGATTFAYTSEWLSRRDAQPVSLTMPLRAEPYTHTGLHPFFENLLPEGWLLEVTSRKLKVSKDDLFGLLVATCADCVGAVEILPCTTDESE</sequence>
<dbReference type="GO" id="GO:0005829">
    <property type="term" value="C:cytosol"/>
    <property type="evidence" value="ECO:0007669"/>
    <property type="project" value="TreeGrafter"/>
</dbReference>
<dbReference type="NCBIfam" id="TIGR03071">
    <property type="entry name" value="couple_hipA"/>
    <property type="match status" value="1"/>
</dbReference>
<protein>
    <submittedName>
        <fullName evidence="2">Phosphatidylinositol kinase</fullName>
    </submittedName>
</protein>
<name>A0A5C6MA86_9PLAN</name>
<feature type="domain" description="HipA N-terminal subdomain 1" evidence="1">
    <location>
        <begin position="5"/>
        <end position="102"/>
    </location>
</feature>
<dbReference type="InterPro" id="IPR052028">
    <property type="entry name" value="HipA_Ser/Thr_kinase"/>
</dbReference>
<evidence type="ECO:0000313" key="3">
    <source>
        <dbReference type="Proteomes" id="UP000321083"/>
    </source>
</evidence>
<organism evidence="2 3">
    <name type="scientific">Planctomyces bekefii</name>
    <dbReference type="NCBI Taxonomy" id="1653850"/>
    <lineage>
        <taxon>Bacteria</taxon>
        <taxon>Pseudomonadati</taxon>
        <taxon>Planctomycetota</taxon>
        <taxon>Planctomycetia</taxon>
        <taxon>Planctomycetales</taxon>
        <taxon>Planctomycetaceae</taxon>
        <taxon>Planctomyces</taxon>
    </lineage>
</organism>
<gene>
    <name evidence="2" type="ORF">E3A20_10190</name>
</gene>
<dbReference type="GO" id="GO:0004674">
    <property type="term" value="F:protein serine/threonine kinase activity"/>
    <property type="evidence" value="ECO:0007669"/>
    <property type="project" value="TreeGrafter"/>
</dbReference>
<dbReference type="AlphaFoldDB" id="A0A5C6MA86"/>
<reference evidence="2 3" key="2">
    <citation type="submission" date="2019-08" db="EMBL/GenBank/DDBJ databases">
        <authorList>
            <person name="Henke P."/>
        </authorList>
    </citation>
    <scope>NUCLEOTIDE SEQUENCE [LARGE SCALE GENOMIC DNA]</scope>
    <source>
        <strain evidence="2">Phe10_nw2017</strain>
    </source>
</reference>
<dbReference type="EMBL" id="SRHE01000163">
    <property type="protein sequence ID" value="TWW09851.1"/>
    <property type="molecule type" value="Genomic_DNA"/>
</dbReference>
<proteinExistence type="predicted"/>
<dbReference type="Pfam" id="PF13657">
    <property type="entry name" value="Couple_hipA"/>
    <property type="match status" value="1"/>
</dbReference>
<dbReference type="PANTHER" id="PTHR37419:SF6">
    <property type="entry name" value="KINASE HI_0665-RELATED"/>
    <property type="match status" value="1"/>
</dbReference>
<accession>A0A5C6MA86</accession>
<dbReference type="InterPro" id="IPR017508">
    <property type="entry name" value="HipA_N1"/>
</dbReference>
<evidence type="ECO:0000259" key="1">
    <source>
        <dbReference type="Pfam" id="PF13657"/>
    </source>
</evidence>
<evidence type="ECO:0000313" key="2">
    <source>
        <dbReference type="EMBL" id="TWW09851.1"/>
    </source>
</evidence>
<dbReference type="Proteomes" id="UP000321083">
    <property type="component" value="Unassembled WGS sequence"/>
</dbReference>
<keyword evidence="2" id="KW-0808">Transferase</keyword>
<dbReference type="PANTHER" id="PTHR37419">
    <property type="entry name" value="SERINE/THREONINE-PROTEIN KINASE TOXIN HIPA"/>
    <property type="match status" value="1"/>
</dbReference>
<comment type="caution">
    <text evidence="2">The sequence shown here is derived from an EMBL/GenBank/DDBJ whole genome shotgun (WGS) entry which is preliminary data.</text>
</comment>